<evidence type="ECO:0000256" key="2">
    <source>
        <dbReference type="ARBA" id="ARBA00013194"/>
    </source>
</evidence>
<evidence type="ECO:0000256" key="4">
    <source>
        <dbReference type="ARBA" id="ARBA00023110"/>
    </source>
</evidence>
<accession>A0ABW0LN86</accession>
<dbReference type="PANTHER" id="PTHR47245">
    <property type="entry name" value="PEPTIDYLPROLYL ISOMERASE"/>
    <property type="match status" value="1"/>
</dbReference>
<comment type="catalytic activity">
    <reaction evidence="1">
        <text>[protein]-peptidylproline (omega=180) = [protein]-peptidylproline (omega=0)</text>
        <dbReference type="Rhea" id="RHEA:16237"/>
        <dbReference type="Rhea" id="RHEA-COMP:10747"/>
        <dbReference type="Rhea" id="RHEA-COMP:10748"/>
        <dbReference type="ChEBI" id="CHEBI:83833"/>
        <dbReference type="ChEBI" id="CHEBI:83834"/>
        <dbReference type="EC" id="5.2.1.8"/>
    </reaction>
</comment>
<reference evidence="8" key="1">
    <citation type="journal article" date="2019" name="Int. J. Syst. Evol. Microbiol.">
        <title>The Global Catalogue of Microorganisms (GCM) 10K type strain sequencing project: providing services to taxonomists for standard genome sequencing and annotation.</title>
        <authorList>
            <consortium name="The Broad Institute Genomics Platform"/>
            <consortium name="The Broad Institute Genome Sequencing Center for Infectious Disease"/>
            <person name="Wu L."/>
            <person name="Ma J."/>
        </authorList>
    </citation>
    <scope>NUCLEOTIDE SEQUENCE [LARGE SCALE GENOMIC DNA]</scope>
    <source>
        <strain evidence="8">CCUG 57113</strain>
    </source>
</reference>
<keyword evidence="8" id="KW-1185">Reference proteome</keyword>
<dbReference type="InterPro" id="IPR027304">
    <property type="entry name" value="Trigger_fact/SurA_dom_sf"/>
</dbReference>
<dbReference type="EC" id="5.2.1.8" evidence="2"/>
<comment type="caution">
    <text evidence="7">The sequence shown here is derived from an EMBL/GenBank/DDBJ whole genome shotgun (WGS) entry which is preliminary data.</text>
</comment>
<feature type="transmembrane region" description="Helical" evidence="6">
    <location>
        <begin position="20"/>
        <end position="39"/>
    </location>
</feature>
<dbReference type="GO" id="GO:0016853">
    <property type="term" value="F:isomerase activity"/>
    <property type="evidence" value="ECO:0007669"/>
    <property type="project" value="UniProtKB-KW"/>
</dbReference>
<proteinExistence type="predicted"/>
<evidence type="ECO:0000256" key="6">
    <source>
        <dbReference type="SAM" id="Phobius"/>
    </source>
</evidence>
<dbReference type="Proteomes" id="UP001596105">
    <property type="component" value="Unassembled WGS sequence"/>
</dbReference>
<evidence type="ECO:0000313" key="8">
    <source>
        <dbReference type="Proteomes" id="UP001596105"/>
    </source>
</evidence>
<keyword evidence="6" id="KW-0812">Transmembrane</keyword>
<dbReference type="SUPFAM" id="SSF109998">
    <property type="entry name" value="Triger factor/SurA peptide-binding domain-like"/>
    <property type="match status" value="1"/>
</dbReference>
<gene>
    <name evidence="7" type="ORF">ACFPPD_01245</name>
</gene>
<evidence type="ECO:0000256" key="1">
    <source>
        <dbReference type="ARBA" id="ARBA00000971"/>
    </source>
</evidence>
<name>A0ABW0LN86_9BACL</name>
<dbReference type="EMBL" id="JBHSMH010000003">
    <property type="protein sequence ID" value="MFC5467323.1"/>
    <property type="molecule type" value="Genomic_DNA"/>
</dbReference>
<organism evidence="7 8">
    <name type="scientific">Cohnella suwonensis</name>
    <dbReference type="NCBI Taxonomy" id="696072"/>
    <lineage>
        <taxon>Bacteria</taxon>
        <taxon>Bacillati</taxon>
        <taxon>Bacillota</taxon>
        <taxon>Bacilli</taxon>
        <taxon>Bacillales</taxon>
        <taxon>Paenibacillaceae</taxon>
        <taxon>Cohnella</taxon>
    </lineage>
</organism>
<protein>
    <recommendedName>
        <fullName evidence="2">peptidylprolyl isomerase</fullName>
        <ecNumber evidence="2">5.2.1.8</ecNumber>
    </recommendedName>
</protein>
<keyword evidence="6" id="KW-1133">Transmembrane helix</keyword>
<keyword evidence="6" id="KW-0472">Membrane</keyword>
<keyword evidence="4" id="KW-0697">Rotamase</keyword>
<sequence length="374" mass="43198">MRKTTNAEGFLKTKKNKNIYILLGLTLLVLVVSTGAAYFKKSANNGRELSIYDPIAVVNGEPVAYGELLHDLNAQRSSIYEYFRNKYGVEDSKEFWTTAHGGETPIEMLKKQALESSVKRKIQQEIGKKFGIVKDISYPTLLEDMKKENERRQETVKKGGVVYGPITYEEPLYVEENIRNIITELKEKLKDNFKLTDQDYEDYYESKKDELYKLEDLNTVRAIMISFSNETDKKAKMDASMTKLEAIKNRMDAGESFDAIYDELVNKKDQTVTAAEKVLGDYKTKEEFSEGQVWLKDIENFRVGQVSDIVEDTNRIGIYKFLERRARDYKPLGEVKESMKKALMDIKYETFINQSVKDATVEIIEEAMKEVILR</sequence>
<dbReference type="RefSeq" id="WP_209749250.1">
    <property type="nucleotide sequence ID" value="NZ_JBHSMH010000003.1"/>
</dbReference>
<evidence type="ECO:0000256" key="3">
    <source>
        <dbReference type="ARBA" id="ARBA00022729"/>
    </source>
</evidence>
<dbReference type="PANTHER" id="PTHR47245:SF1">
    <property type="entry name" value="FOLDASE PROTEIN PRSA"/>
    <property type="match status" value="1"/>
</dbReference>
<evidence type="ECO:0000256" key="5">
    <source>
        <dbReference type="ARBA" id="ARBA00023235"/>
    </source>
</evidence>
<keyword evidence="3" id="KW-0732">Signal</keyword>
<dbReference type="InterPro" id="IPR050245">
    <property type="entry name" value="PrsA_foldase"/>
</dbReference>
<dbReference type="Gene3D" id="3.10.50.40">
    <property type="match status" value="1"/>
</dbReference>
<keyword evidence="5 7" id="KW-0413">Isomerase</keyword>
<evidence type="ECO:0000313" key="7">
    <source>
        <dbReference type="EMBL" id="MFC5467323.1"/>
    </source>
</evidence>
<dbReference type="InterPro" id="IPR046357">
    <property type="entry name" value="PPIase_dom_sf"/>
</dbReference>